<dbReference type="Pfam" id="PF11833">
    <property type="entry name" value="CPP1-like"/>
    <property type="match status" value="1"/>
</dbReference>
<dbReference type="AlphaFoldDB" id="A0A1D1ZN86"/>
<dbReference type="CDD" id="cd06257">
    <property type="entry name" value="DnaJ"/>
    <property type="match status" value="1"/>
</dbReference>
<evidence type="ECO:0000256" key="1">
    <source>
        <dbReference type="SAM" id="Phobius"/>
    </source>
</evidence>
<dbReference type="InterPro" id="IPR021788">
    <property type="entry name" value="CPP1-like"/>
</dbReference>
<accession>A0A1D1ZN86</accession>
<organism evidence="2">
    <name type="scientific">Auxenochlorella protothecoides</name>
    <name type="common">Green microalga</name>
    <name type="synonym">Chlorella protothecoides</name>
    <dbReference type="NCBI Taxonomy" id="3075"/>
    <lineage>
        <taxon>Eukaryota</taxon>
        <taxon>Viridiplantae</taxon>
        <taxon>Chlorophyta</taxon>
        <taxon>core chlorophytes</taxon>
        <taxon>Trebouxiophyceae</taxon>
        <taxon>Chlorellales</taxon>
        <taxon>Chlorellaceae</taxon>
        <taxon>Auxenochlorella</taxon>
    </lineage>
</organism>
<sequence>MAGLASHLTLRPMPVPTRHKFSARLVPSRRQKPFVRAAYASGAGEDPYKILELPRSADSTAILRAYRNKLREAKGNENATARIENAHSQIMMSSLSTRLQGKSDVGKEILYADRAKIFPWRPRVYPANRKLLMYSAIAQALFLAYGVFNPSLTLPIVYGAMGGAVGQLLKQNEINPPPPPGAEAGAGGGMKNVLRGFFLAFLATSLGCLFTFTIPDGIASATGRVLPFWFYQNQNTLLTLGTTVLNFLSVAFFR</sequence>
<keyword evidence="1" id="KW-0472">Membrane</keyword>
<gene>
    <name evidence="2" type="ORF">g.12183</name>
</gene>
<feature type="transmembrane region" description="Helical" evidence="1">
    <location>
        <begin position="193"/>
        <end position="214"/>
    </location>
</feature>
<protein>
    <recommendedName>
        <fullName evidence="3">J domain-containing protein</fullName>
    </recommendedName>
</protein>
<dbReference type="PANTHER" id="PTHR33372">
    <property type="match status" value="1"/>
</dbReference>
<dbReference type="PANTHER" id="PTHR33372:SF2">
    <property type="entry name" value="PROTEIN CHAPERONE-LIKE PROTEIN OF POR1, CHLOROPLASTIC"/>
    <property type="match status" value="1"/>
</dbReference>
<dbReference type="InterPro" id="IPR001623">
    <property type="entry name" value="DnaJ_domain"/>
</dbReference>
<keyword evidence="1" id="KW-0812">Transmembrane</keyword>
<name>A0A1D1ZN86_AUXPR</name>
<reference evidence="2" key="1">
    <citation type="submission" date="2015-08" db="EMBL/GenBank/DDBJ databases">
        <authorList>
            <person name="Babu N.S."/>
            <person name="Beckwith C.J."/>
            <person name="Beseler K.G."/>
            <person name="Brison A."/>
            <person name="Carone J.V."/>
            <person name="Caskin T.P."/>
            <person name="Diamond M."/>
            <person name="Durham M.E."/>
            <person name="Foxe J.M."/>
            <person name="Go M."/>
            <person name="Henderson B.A."/>
            <person name="Jones I.B."/>
            <person name="McGettigan J.A."/>
            <person name="Micheletti S.J."/>
            <person name="Nasrallah M.E."/>
            <person name="Ortiz D."/>
            <person name="Piller C.R."/>
            <person name="Privatt S.R."/>
            <person name="Schneider S.L."/>
            <person name="Sharp S."/>
            <person name="Smith T.C."/>
            <person name="Stanton J.D."/>
            <person name="Ullery H.E."/>
            <person name="Wilson R.J."/>
            <person name="Serrano M.G."/>
            <person name="Buck G."/>
            <person name="Lee V."/>
            <person name="Wang Y."/>
            <person name="Carvalho R."/>
            <person name="Voegtly L."/>
            <person name="Shi R."/>
            <person name="Duckworth R."/>
            <person name="Johnson A."/>
            <person name="Loviza R."/>
            <person name="Walstead R."/>
            <person name="Shah Z."/>
            <person name="Kiflezghi M."/>
            <person name="Wade K."/>
            <person name="Ball S.L."/>
            <person name="Bradley K.W."/>
            <person name="Asai D.J."/>
            <person name="Bowman C.A."/>
            <person name="Russell D.A."/>
            <person name="Pope W.H."/>
            <person name="Jacobs-Sera D."/>
            <person name="Hendrix R.W."/>
            <person name="Hatfull G.F."/>
        </authorList>
    </citation>
    <scope>NUCLEOTIDE SEQUENCE</scope>
</reference>
<keyword evidence="1" id="KW-1133">Transmembrane helix</keyword>
<dbReference type="GO" id="GO:0031969">
    <property type="term" value="C:chloroplast membrane"/>
    <property type="evidence" value="ECO:0007669"/>
    <property type="project" value="TreeGrafter"/>
</dbReference>
<feature type="transmembrane region" description="Helical" evidence="1">
    <location>
        <begin position="235"/>
        <end position="253"/>
    </location>
</feature>
<dbReference type="EMBL" id="GDKF01010303">
    <property type="protein sequence ID" value="JAT68319.1"/>
    <property type="molecule type" value="Transcribed_RNA"/>
</dbReference>
<evidence type="ECO:0008006" key="3">
    <source>
        <dbReference type="Google" id="ProtNLM"/>
    </source>
</evidence>
<evidence type="ECO:0000313" key="2">
    <source>
        <dbReference type="EMBL" id="JAT68319.1"/>
    </source>
</evidence>
<proteinExistence type="predicted"/>